<reference evidence="8 9" key="1">
    <citation type="submission" date="2018-10" db="EMBL/GenBank/DDBJ databases">
        <title>Phylogenomics of Brevibacillus.</title>
        <authorList>
            <person name="Dunlap C."/>
        </authorList>
    </citation>
    <scope>NUCLEOTIDE SEQUENCE [LARGE SCALE GENOMIC DNA]</scope>
    <source>
        <strain evidence="8 9">JCM 12215</strain>
    </source>
</reference>
<accession>A0A3M8CL78</accession>
<dbReference type="AlphaFoldDB" id="A0A3M8CL78"/>
<dbReference type="GO" id="GO:0043023">
    <property type="term" value="F:ribosomal large subunit binding"/>
    <property type="evidence" value="ECO:0007669"/>
    <property type="project" value="TreeGrafter"/>
</dbReference>
<dbReference type="PANTHER" id="PTHR20982">
    <property type="entry name" value="RIBOSOME RECYCLING FACTOR"/>
    <property type="match status" value="1"/>
</dbReference>
<dbReference type="FunFam" id="3.30.1360.40:FF:000001">
    <property type="entry name" value="Ribosome-recycling factor"/>
    <property type="match status" value="1"/>
</dbReference>
<keyword evidence="3 5" id="KW-0963">Cytoplasm</keyword>
<dbReference type="FunFam" id="1.10.132.20:FF:000001">
    <property type="entry name" value="Ribosome-recycling factor"/>
    <property type="match status" value="1"/>
</dbReference>
<gene>
    <name evidence="5" type="primary">frr</name>
    <name evidence="8" type="ORF">EDM52_03005</name>
</gene>
<comment type="function">
    <text evidence="5">Responsible for the release of ribosomes from messenger RNA at the termination of protein biosynthesis. May increase the efficiency of translation by recycling ribosomes from one round of translation to another.</text>
</comment>
<dbReference type="InterPro" id="IPR023584">
    <property type="entry name" value="Ribosome_recyc_fac_dom"/>
</dbReference>
<organism evidence="8 9">
    <name type="scientific">Brevibacillus invocatus</name>
    <dbReference type="NCBI Taxonomy" id="173959"/>
    <lineage>
        <taxon>Bacteria</taxon>
        <taxon>Bacillati</taxon>
        <taxon>Bacillota</taxon>
        <taxon>Bacilli</taxon>
        <taxon>Bacillales</taxon>
        <taxon>Paenibacillaceae</taxon>
        <taxon>Brevibacillus</taxon>
    </lineage>
</organism>
<dbReference type="NCBIfam" id="TIGR00496">
    <property type="entry name" value="frr"/>
    <property type="match status" value="1"/>
</dbReference>
<evidence type="ECO:0000259" key="7">
    <source>
        <dbReference type="Pfam" id="PF01765"/>
    </source>
</evidence>
<dbReference type="PANTHER" id="PTHR20982:SF3">
    <property type="entry name" value="MITOCHONDRIAL RIBOSOME RECYCLING FACTOR PSEUDO 1"/>
    <property type="match status" value="1"/>
</dbReference>
<comment type="similarity">
    <text evidence="2 5">Belongs to the RRF family.</text>
</comment>
<feature type="coiled-coil region" evidence="6">
    <location>
        <begin position="125"/>
        <end position="159"/>
    </location>
</feature>
<comment type="caution">
    <text evidence="8">The sequence shown here is derived from an EMBL/GenBank/DDBJ whole genome shotgun (WGS) entry which is preliminary data.</text>
</comment>
<evidence type="ECO:0000313" key="8">
    <source>
        <dbReference type="EMBL" id="RNB76311.1"/>
    </source>
</evidence>
<keyword evidence="9" id="KW-1185">Reference proteome</keyword>
<dbReference type="EMBL" id="RHHR01000007">
    <property type="protein sequence ID" value="RNB76311.1"/>
    <property type="molecule type" value="Genomic_DNA"/>
</dbReference>
<evidence type="ECO:0000256" key="2">
    <source>
        <dbReference type="ARBA" id="ARBA00005912"/>
    </source>
</evidence>
<feature type="domain" description="Ribosome recycling factor" evidence="7">
    <location>
        <begin position="20"/>
        <end position="183"/>
    </location>
</feature>
<dbReference type="CDD" id="cd00520">
    <property type="entry name" value="RRF"/>
    <property type="match status" value="1"/>
</dbReference>
<dbReference type="RefSeq" id="WP_122907521.1">
    <property type="nucleotide sequence ID" value="NZ_CBCSBE010000008.1"/>
</dbReference>
<evidence type="ECO:0000256" key="1">
    <source>
        <dbReference type="ARBA" id="ARBA00004496"/>
    </source>
</evidence>
<protein>
    <recommendedName>
        <fullName evidence="5">Ribosome-recycling factor</fullName>
        <shortName evidence="5">RRF</shortName>
    </recommendedName>
    <alternativeName>
        <fullName evidence="5">Ribosome-releasing factor</fullName>
    </alternativeName>
</protein>
<comment type="subcellular location">
    <subcellularLocation>
        <location evidence="1 5">Cytoplasm</location>
    </subcellularLocation>
</comment>
<evidence type="ECO:0000313" key="9">
    <source>
        <dbReference type="Proteomes" id="UP000282028"/>
    </source>
</evidence>
<dbReference type="GO" id="GO:0006415">
    <property type="term" value="P:translational termination"/>
    <property type="evidence" value="ECO:0007669"/>
    <property type="project" value="UniProtKB-UniRule"/>
</dbReference>
<dbReference type="OrthoDB" id="9804006at2"/>
<evidence type="ECO:0000256" key="5">
    <source>
        <dbReference type="HAMAP-Rule" id="MF_00040"/>
    </source>
</evidence>
<dbReference type="InterPro" id="IPR036191">
    <property type="entry name" value="RRF_sf"/>
</dbReference>
<keyword evidence="4 5" id="KW-0648">Protein biosynthesis</keyword>
<proteinExistence type="inferred from homology"/>
<dbReference type="Proteomes" id="UP000282028">
    <property type="component" value="Unassembled WGS sequence"/>
</dbReference>
<dbReference type="Gene3D" id="1.10.132.20">
    <property type="entry name" value="Ribosome-recycling factor"/>
    <property type="match status" value="1"/>
</dbReference>
<name>A0A3M8CL78_9BACL</name>
<dbReference type="GO" id="GO:0005737">
    <property type="term" value="C:cytoplasm"/>
    <property type="evidence" value="ECO:0007669"/>
    <property type="project" value="UniProtKB-SubCell"/>
</dbReference>
<dbReference type="Gene3D" id="3.30.1360.40">
    <property type="match status" value="1"/>
</dbReference>
<dbReference type="HAMAP" id="MF_00040">
    <property type="entry name" value="RRF"/>
    <property type="match status" value="1"/>
</dbReference>
<evidence type="ECO:0000256" key="3">
    <source>
        <dbReference type="ARBA" id="ARBA00022490"/>
    </source>
</evidence>
<dbReference type="Pfam" id="PF01765">
    <property type="entry name" value="RRF"/>
    <property type="match status" value="1"/>
</dbReference>
<evidence type="ECO:0000256" key="6">
    <source>
        <dbReference type="SAM" id="Coils"/>
    </source>
</evidence>
<dbReference type="InterPro" id="IPR002661">
    <property type="entry name" value="Ribosome_recyc_fac"/>
</dbReference>
<sequence>MPQNVTKDMEDRMNKAIASLKKDLNTLRAGRANPAMLDRVVVDYYGSPTPISQLANISVPEPRMIIIQPWDKAALKEIDRAIQQSDLGISPSNDGVIIRLAIPPLTEERRKELVKLAGKSGEDAKVAIRNIRRDANDEIKKLEKAATISEDESRRHQDNIQKTTDKFIAEVDKIVKDKEKDILEV</sequence>
<keyword evidence="6" id="KW-0175">Coiled coil</keyword>
<evidence type="ECO:0000256" key="4">
    <source>
        <dbReference type="ARBA" id="ARBA00022917"/>
    </source>
</evidence>
<dbReference type="SUPFAM" id="SSF55194">
    <property type="entry name" value="Ribosome recycling factor, RRF"/>
    <property type="match status" value="1"/>
</dbReference>